<accession>A0A8J5MZM9</accession>
<evidence type="ECO:0000313" key="1">
    <source>
        <dbReference type="EMBL" id="KAG7169504.1"/>
    </source>
</evidence>
<evidence type="ECO:0000313" key="2">
    <source>
        <dbReference type="Proteomes" id="UP000747542"/>
    </source>
</evidence>
<dbReference type="AlphaFoldDB" id="A0A8J5MZM9"/>
<proteinExistence type="predicted"/>
<reference evidence="1" key="1">
    <citation type="journal article" date="2021" name="Sci. Adv.">
        <title>The American lobster genome reveals insights on longevity, neural, and immune adaptations.</title>
        <authorList>
            <person name="Polinski J.M."/>
            <person name="Zimin A.V."/>
            <person name="Clark K.F."/>
            <person name="Kohn A.B."/>
            <person name="Sadowski N."/>
            <person name="Timp W."/>
            <person name="Ptitsyn A."/>
            <person name="Khanna P."/>
            <person name="Romanova D.Y."/>
            <person name="Williams P."/>
            <person name="Greenwood S.J."/>
            <person name="Moroz L.L."/>
            <person name="Walt D.R."/>
            <person name="Bodnar A.G."/>
        </authorList>
    </citation>
    <scope>NUCLEOTIDE SEQUENCE</scope>
    <source>
        <tissue evidence="1">Heart &amp; testis</tissue>
    </source>
</reference>
<name>A0A8J5MZM9_HOMAM</name>
<dbReference type="Proteomes" id="UP000747542">
    <property type="component" value="Unassembled WGS sequence"/>
</dbReference>
<gene>
    <name evidence="1" type="ORF">Hamer_G026155</name>
</gene>
<dbReference type="EMBL" id="JAHLQT010016227">
    <property type="protein sequence ID" value="KAG7169504.1"/>
    <property type="molecule type" value="Genomic_DNA"/>
</dbReference>
<keyword evidence="2" id="KW-1185">Reference proteome</keyword>
<organism evidence="1 2">
    <name type="scientific">Homarus americanus</name>
    <name type="common">American lobster</name>
    <dbReference type="NCBI Taxonomy" id="6706"/>
    <lineage>
        <taxon>Eukaryota</taxon>
        <taxon>Metazoa</taxon>
        <taxon>Ecdysozoa</taxon>
        <taxon>Arthropoda</taxon>
        <taxon>Crustacea</taxon>
        <taxon>Multicrustacea</taxon>
        <taxon>Malacostraca</taxon>
        <taxon>Eumalacostraca</taxon>
        <taxon>Eucarida</taxon>
        <taxon>Decapoda</taxon>
        <taxon>Pleocyemata</taxon>
        <taxon>Astacidea</taxon>
        <taxon>Nephropoidea</taxon>
        <taxon>Nephropidae</taxon>
        <taxon>Homarus</taxon>
    </lineage>
</organism>
<protein>
    <submittedName>
        <fullName evidence="1">Uncharacterized protein</fullName>
    </submittedName>
</protein>
<sequence>MVECRHQCQPTLGSGQALCRSVTSPAQINDAISALPTVPAQCPKYIHSPPYRAKCHLHPGTCIVPLTLTVHGQEQQHR</sequence>
<comment type="caution">
    <text evidence="1">The sequence shown here is derived from an EMBL/GenBank/DDBJ whole genome shotgun (WGS) entry which is preliminary data.</text>
</comment>